<dbReference type="InterPro" id="IPR023997">
    <property type="entry name" value="TonB-dep_OMP_SusC/RagA_CS"/>
</dbReference>
<evidence type="ECO:0000256" key="4">
    <source>
        <dbReference type="ARBA" id="ARBA00022692"/>
    </source>
</evidence>
<keyword evidence="12" id="KW-0675">Receptor</keyword>
<dbReference type="InterPro" id="IPR039426">
    <property type="entry name" value="TonB-dep_rcpt-like"/>
</dbReference>
<feature type="domain" description="TonB-dependent receptor plug" evidence="11">
    <location>
        <begin position="105"/>
        <end position="231"/>
    </location>
</feature>
<gene>
    <name evidence="12" type="ORF">GCM10009117_20300</name>
</gene>
<evidence type="ECO:0000256" key="2">
    <source>
        <dbReference type="ARBA" id="ARBA00022448"/>
    </source>
</evidence>
<comment type="caution">
    <text evidence="12">The sequence shown here is derived from an EMBL/GenBank/DDBJ whole genome shotgun (WGS) entry which is preliminary data.</text>
</comment>
<evidence type="ECO:0000259" key="10">
    <source>
        <dbReference type="Pfam" id="PF00593"/>
    </source>
</evidence>
<dbReference type="Pfam" id="PF00593">
    <property type="entry name" value="TonB_dep_Rec_b-barrel"/>
    <property type="match status" value="1"/>
</dbReference>
<name>A0ABP3XWU6_9FLAO</name>
<keyword evidence="2 8" id="KW-0813">Transport</keyword>
<protein>
    <submittedName>
        <fullName evidence="12">TonB-dependent receptor</fullName>
    </submittedName>
</protein>
<dbReference type="InterPro" id="IPR012910">
    <property type="entry name" value="Plug_dom"/>
</dbReference>
<organism evidence="12 13">
    <name type="scientific">Gangjinia marincola</name>
    <dbReference type="NCBI Taxonomy" id="578463"/>
    <lineage>
        <taxon>Bacteria</taxon>
        <taxon>Pseudomonadati</taxon>
        <taxon>Bacteroidota</taxon>
        <taxon>Flavobacteriia</taxon>
        <taxon>Flavobacteriales</taxon>
        <taxon>Flavobacteriaceae</taxon>
        <taxon>Gangjinia</taxon>
    </lineage>
</organism>
<dbReference type="Gene3D" id="2.170.130.10">
    <property type="entry name" value="TonB-dependent receptor, plug domain"/>
    <property type="match status" value="1"/>
</dbReference>
<feature type="domain" description="TonB-dependent receptor-like beta-barrel" evidence="10">
    <location>
        <begin position="462"/>
        <end position="985"/>
    </location>
</feature>
<keyword evidence="7 8" id="KW-0998">Cell outer membrane</keyword>
<evidence type="ECO:0000256" key="8">
    <source>
        <dbReference type="PROSITE-ProRule" id="PRU01360"/>
    </source>
</evidence>
<sequence>MPLLALFFSSILGAQTVTGVVSDATGPLPGVNIVVKGTTNGTQTDFDGNYSLDNVTPEATLVFSYVGFKTKEVAVDGRSTINVQLEEDAAVLDEIVVIGYGTTTVKDATGAVTAVTAEDFNQGVISSPEQLIQGKAAGVQITQSSGQPGAGIDIRIRGASSIRSNNNPLFVVDGIPLTGENITPEGSNVGVGSSSANNPLLFLNPNDIESISILKDASATAIYGSRGANGVVIITTKSGKGARGGKFTFSSNLNYSYLREDYNLLSPEQYIAESEAIGEDERDFGARTDWQDYIFRTAASQEQNLSYSNNYGDGNVRGTFGYATQQGIVEGSELERITGRINANHKFLDERLRFSFQGTISQVNDQAAPIGGNAGSSGDLLAGLFLNPTIPADPFFDGNPSRLNPAAALAFSRDITNTDRYLISLSTEFDILSNLTAKVNLGYDQSESERNSLANDNALGFGQGAFGNGVGSLNELETESNLLEATLNWKKESDNSNLDILAGYSYQDFQREGRNISGWGYQTNNFDQMEDALGRTASLLRDQFGGSFQQYGFSNNYVNFSEQSGNIFVNRLFPTDDEEAREFFANTQSLPVSTIYVDTFDNTDELQSFFGRVNYTIADKYLFTGTFRADGSSRFSDDNQYGYFPSGAFAWKLSEEDFVGDKISTLKLRLSAGITGNQDGVGYGNFARRERFTPITAFDPIRDDGALEVGTLEVQANPEPDLKWEETTQFAAGIDYGFANDKLYGSLDFYRRVTTDLLLFTEAAQPSNNTFNFRNVDSEIINQGVEFLIGYYFVDNEDMTFELNANVTYNENTIEELTGNFPAGAIYGQGLSNAFVQQLSEGQPLYSFYLREFEGFDDNGDAIQRDEQVFVGKSALPDVIAGMNANFRYKNWSANAFFTGQFGHYVYNNTFNAFNTAGAFQTGGNVTADVLTTGESPGALVDPSTRFLESGDFVRLQNASVSYNVPLMDKTFFDSFRISLTGQNLLLITDYSGLDPEVSSRPSSGDLLNDLPTAGVDYTSFPRPTTITLGINASF</sequence>
<keyword evidence="13" id="KW-1185">Reference proteome</keyword>
<evidence type="ECO:0000256" key="5">
    <source>
        <dbReference type="ARBA" id="ARBA00023077"/>
    </source>
</evidence>
<dbReference type="InterPro" id="IPR008969">
    <property type="entry name" value="CarboxyPept-like_regulatory"/>
</dbReference>
<keyword evidence="5 9" id="KW-0798">TonB box</keyword>
<evidence type="ECO:0000256" key="1">
    <source>
        <dbReference type="ARBA" id="ARBA00004571"/>
    </source>
</evidence>
<dbReference type="Proteomes" id="UP001500507">
    <property type="component" value="Unassembled WGS sequence"/>
</dbReference>
<evidence type="ECO:0000256" key="7">
    <source>
        <dbReference type="ARBA" id="ARBA00023237"/>
    </source>
</evidence>
<evidence type="ECO:0000256" key="6">
    <source>
        <dbReference type="ARBA" id="ARBA00023136"/>
    </source>
</evidence>
<dbReference type="Gene3D" id="2.40.170.20">
    <property type="entry name" value="TonB-dependent receptor, beta-barrel domain"/>
    <property type="match status" value="1"/>
</dbReference>
<evidence type="ECO:0000313" key="12">
    <source>
        <dbReference type="EMBL" id="GAA0872883.1"/>
    </source>
</evidence>
<dbReference type="Pfam" id="PF13715">
    <property type="entry name" value="CarbopepD_reg_2"/>
    <property type="match status" value="1"/>
</dbReference>
<comment type="subcellular location">
    <subcellularLocation>
        <location evidence="1 8">Cell outer membrane</location>
        <topology evidence="1 8">Multi-pass membrane protein</topology>
    </subcellularLocation>
</comment>
<keyword evidence="3 8" id="KW-1134">Transmembrane beta strand</keyword>
<dbReference type="SUPFAM" id="SSF56935">
    <property type="entry name" value="Porins"/>
    <property type="match status" value="1"/>
</dbReference>
<dbReference type="EMBL" id="BAAAFG010000015">
    <property type="protein sequence ID" value="GAA0872883.1"/>
    <property type="molecule type" value="Genomic_DNA"/>
</dbReference>
<evidence type="ECO:0000256" key="3">
    <source>
        <dbReference type="ARBA" id="ARBA00022452"/>
    </source>
</evidence>
<keyword evidence="4 8" id="KW-0812">Transmembrane</keyword>
<proteinExistence type="inferred from homology"/>
<dbReference type="InterPro" id="IPR037066">
    <property type="entry name" value="Plug_dom_sf"/>
</dbReference>
<keyword evidence="6 8" id="KW-0472">Membrane</keyword>
<dbReference type="NCBIfam" id="TIGR04057">
    <property type="entry name" value="SusC_RagA_signa"/>
    <property type="match status" value="1"/>
</dbReference>
<dbReference type="SUPFAM" id="SSF49464">
    <property type="entry name" value="Carboxypeptidase regulatory domain-like"/>
    <property type="match status" value="1"/>
</dbReference>
<evidence type="ECO:0000313" key="13">
    <source>
        <dbReference type="Proteomes" id="UP001500507"/>
    </source>
</evidence>
<dbReference type="Pfam" id="PF07715">
    <property type="entry name" value="Plug"/>
    <property type="match status" value="1"/>
</dbReference>
<accession>A0ABP3XWU6</accession>
<dbReference type="InterPro" id="IPR000531">
    <property type="entry name" value="Beta-barrel_TonB"/>
</dbReference>
<dbReference type="InterPro" id="IPR036942">
    <property type="entry name" value="Beta-barrel_TonB_sf"/>
</dbReference>
<comment type="similarity">
    <text evidence="8 9">Belongs to the TonB-dependent receptor family.</text>
</comment>
<dbReference type="NCBIfam" id="TIGR04056">
    <property type="entry name" value="OMP_RagA_SusC"/>
    <property type="match status" value="1"/>
</dbReference>
<dbReference type="Gene3D" id="2.60.40.1120">
    <property type="entry name" value="Carboxypeptidase-like, regulatory domain"/>
    <property type="match status" value="1"/>
</dbReference>
<evidence type="ECO:0000259" key="11">
    <source>
        <dbReference type="Pfam" id="PF07715"/>
    </source>
</evidence>
<dbReference type="InterPro" id="IPR023996">
    <property type="entry name" value="TonB-dep_OMP_SusC/RagA"/>
</dbReference>
<reference evidence="13" key="1">
    <citation type="journal article" date="2019" name="Int. J. Syst. Evol. Microbiol.">
        <title>The Global Catalogue of Microorganisms (GCM) 10K type strain sequencing project: providing services to taxonomists for standard genome sequencing and annotation.</title>
        <authorList>
            <consortium name="The Broad Institute Genomics Platform"/>
            <consortium name="The Broad Institute Genome Sequencing Center for Infectious Disease"/>
            <person name="Wu L."/>
            <person name="Ma J."/>
        </authorList>
    </citation>
    <scope>NUCLEOTIDE SEQUENCE [LARGE SCALE GENOMIC DNA]</scope>
    <source>
        <strain evidence="13">JCM 16082</strain>
    </source>
</reference>
<evidence type="ECO:0000256" key="9">
    <source>
        <dbReference type="RuleBase" id="RU003357"/>
    </source>
</evidence>
<dbReference type="PROSITE" id="PS52016">
    <property type="entry name" value="TONB_DEPENDENT_REC_3"/>
    <property type="match status" value="1"/>
</dbReference>